<dbReference type="GO" id="GO:0003964">
    <property type="term" value="F:RNA-directed DNA polymerase activity"/>
    <property type="evidence" value="ECO:0007669"/>
    <property type="project" value="UniProtKB-KW"/>
</dbReference>
<gene>
    <name evidence="2" type="ORF">LUZ62_035505</name>
</gene>
<dbReference type="SUPFAM" id="SSF53098">
    <property type="entry name" value="Ribonuclease H-like"/>
    <property type="match status" value="1"/>
</dbReference>
<dbReference type="Pfam" id="PF13966">
    <property type="entry name" value="zf-RVT"/>
    <property type="match status" value="1"/>
</dbReference>
<accession>A0AAV8EU76</accession>
<dbReference type="PANTHER" id="PTHR33116">
    <property type="entry name" value="REVERSE TRANSCRIPTASE ZINC-BINDING DOMAIN-CONTAINING PROTEIN-RELATED-RELATED"/>
    <property type="match status" value="1"/>
</dbReference>
<dbReference type="InterPro" id="IPR044730">
    <property type="entry name" value="RNase_H-like_dom_plant"/>
</dbReference>
<dbReference type="EMBL" id="JAMFTS010000002">
    <property type="protein sequence ID" value="KAJ4784259.1"/>
    <property type="molecule type" value="Genomic_DNA"/>
</dbReference>
<dbReference type="InterPro" id="IPR012337">
    <property type="entry name" value="RNaseH-like_sf"/>
</dbReference>
<reference evidence="2" key="1">
    <citation type="submission" date="2022-08" db="EMBL/GenBank/DDBJ databases">
        <authorList>
            <person name="Marques A."/>
        </authorList>
    </citation>
    <scope>NUCLEOTIDE SEQUENCE</scope>
    <source>
        <strain evidence="2">RhyPub2mFocal</strain>
        <tissue evidence="2">Leaves</tissue>
    </source>
</reference>
<dbReference type="AlphaFoldDB" id="A0AAV8EU76"/>
<comment type="caution">
    <text evidence="2">The sequence shown here is derived from an EMBL/GenBank/DDBJ whole genome shotgun (WGS) entry which is preliminary data.</text>
</comment>
<dbReference type="CDD" id="cd06222">
    <property type="entry name" value="RNase_H_like"/>
    <property type="match status" value="1"/>
</dbReference>
<keyword evidence="2" id="KW-0808">Transferase</keyword>
<feature type="domain" description="RNase H type-1" evidence="1">
    <location>
        <begin position="468"/>
        <end position="598"/>
    </location>
</feature>
<evidence type="ECO:0000259" key="1">
    <source>
        <dbReference type="PROSITE" id="PS50879"/>
    </source>
</evidence>
<dbReference type="Gene3D" id="3.30.420.10">
    <property type="entry name" value="Ribonuclease H-like superfamily/Ribonuclease H"/>
    <property type="match status" value="1"/>
</dbReference>
<dbReference type="InterPro" id="IPR026960">
    <property type="entry name" value="RVT-Znf"/>
</dbReference>
<sequence>MRQCISAMLNAHPGDDSHMYLGVPVVASRPVHFTKLVDKVHAKLNSWSAKMLSQAGKVTLLKTVIEPMVLYGAVGGTMPESIVSALNKKVRGFFWENNGKKRMHLVNWSTITKPKLEGGLGLRDMAVINRAAAMKILWKLASNEFDNQPWIKILKAKYMARKSLWLSSTGPSCTKLWRAVMAMRGVLRDNVRWQLGSGDKCHVFGEPWHHFWQHFKPLNGQQRGMMVHDLIDSATGTWLTGRLTDCLGFYGALYIATQFPSPATNMHRPDRLVFLPAQNGAFTFKRAVNLLSATTPQLNEHERNTLKTIWYNQALMPRVKLFLWKLFHNSIPTIGTYASKMKSTQVPCQLCDSGVDDGVHALFKCSSARAFWLASPLGVHSDALPDDPRQLLQAVVGALHGSDFSSFANHVWALWKHRCAVLYGGKVFKVESGLSMARGFSFLSFLTGNFKITSTVRDALGHVSLEPTDAGLKCWIDGSYDNSGDGGWAFLIQQNQTLVMFGTGFGSVSSPFQAELQALHLAMRAMARGMLQDCVIYSDCQVLCRLLNGENIFDAVPWQCFFQVQDVIQEFKASCYTCGFINREANMEAHFLANYARRNRVVSQGTSYSDLPVL</sequence>
<keyword evidence="3" id="KW-1185">Reference proteome</keyword>
<organism evidence="2 3">
    <name type="scientific">Rhynchospora pubera</name>
    <dbReference type="NCBI Taxonomy" id="906938"/>
    <lineage>
        <taxon>Eukaryota</taxon>
        <taxon>Viridiplantae</taxon>
        <taxon>Streptophyta</taxon>
        <taxon>Embryophyta</taxon>
        <taxon>Tracheophyta</taxon>
        <taxon>Spermatophyta</taxon>
        <taxon>Magnoliopsida</taxon>
        <taxon>Liliopsida</taxon>
        <taxon>Poales</taxon>
        <taxon>Cyperaceae</taxon>
        <taxon>Cyperoideae</taxon>
        <taxon>Rhynchosporeae</taxon>
        <taxon>Rhynchospora</taxon>
    </lineage>
</organism>
<dbReference type="InterPro" id="IPR002156">
    <property type="entry name" value="RNaseH_domain"/>
</dbReference>
<name>A0AAV8EU76_9POAL</name>
<dbReference type="Pfam" id="PF13456">
    <property type="entry name" value="RVT_3"/>
    <property type="match status" value="1"/>
</dbReference>
<keyword evidence="2" id="KW-0548">Nucleotidyltransferase</keyword>
<keyword evidence="2" id="KW-0695">RNA-directed DNA polymerase</keyword>
<dbReference type="GO" id="GO:0003676">
    <property type="term" value="F:nucleic acid binding"/>
    <property type="evidence" value="ECO:0007669"/>
    <property type="project" value="InterPro"/>
</dbReference>
<protein>
    <submittedName>
        <fullName evidence="2">RNA-directed DNA polymerase (Reverse transcriptase)-related family protein</fullName>
    </submittedName>
</protein>
<proteinExistence type="predicted"/>
<dbReference type="PROSITE" id="PS50879">
    <property type="entry name" value="RNASE_H_1"/>
    <property type="match status" value="1"/>
</dbReference>
<dbReference type="InterPro" id="IPR036397">
    <property type="entry name" value="RNaseH_sf"/>
</dbReference>
<dbReference type="Proteomes" id="UP001140206">
    <property type="component" value="Chromosome 2"/>
</dbReference>
<dbReference type="GO" id="GO:0004523">
    <property type="term" value="F:RNA-DNA hybrid ribonuclease activity"/>
    <property type="evidence" value="ECO:0007669"/>
    <property type="project" value="InterPro"/>
</dbReference>
<evidence type="ECO:0000313" key="2">
    <source>
        <dbReference type="EMBL" id="KAJ4784259.1"/>
    </source>
</evidence>
<evidence type="ECO:0000313" key="3">
    <source>
        <dbReference type="Proteomes" id="UP001140206"/>
    </source>
</evidence>
<dbReference type="PANTHER" id="PTHR33116:SF78">
    <property type="entry name" value="OS12G0587133 PROTEIN"/>
    <property type="match status" value="1"/>
</dbReference>